<feature type="transmembrane region" description="Helical" evidence="6">
    <location>
        <begin position="244"/>
        <end position="265"/>
    </location>
</feature>
<dbReference type="PIRSF" id="PIRSF035875">
    <property type="entry name" value="RNase_BN"/>
    <property type="match status" value="1"/>
</dbReference>
<evidence type="ECO:0000256" key="3">
    <source>
        <dbReference type="ARBA" id="ARBA00022692"/>
    </source>
</evidence>
<keyword evidence="2" id="KW-1003">Cell membrane</keyword>
<comment type="subcellular location">
    <subcellularLocation>
        <location evidence="1">Cell membrane</location>
        <topology evidence="1">Multi-pass membrane protein</topology>
    </subcellularLocation>
</comment>
<dbReference type="Pfam" id="PF03631">
    <property type="entry name" value="Virul_fac_BrkB"/>
    <property type="match status" value="1"/>
</dbReference>
<dbReference type="NCBIfam" id="TIGR00765">
    <property type="entry name" value="yihY_not_rbn"/>
    <property type="match status" value="1"/>
</dbReference>
<sequence length="275" mass="31358">MALYKPNTYNKNALFKLIHKLIKDDIFALGSQLAYSLLLSFFPFLIFLFTIAGYSSVKSQDVLISLKTLLPSNAYSLIYATVIEIFDFKKGNLLSFSFIVTIWVASNGFNAVIKALNKAYDEEECRPFWKLQFIAILCTFALTFLIILSLFILVLGNIIGYKLGSWLSLPPNFHFVWDFLRYLLTLILMTFIFALLYKLTPCRRLELWEVLPGAVFTTIGWVLASMGFTFYVDNFANYSRLYGSIGAVIVLMIWLFLTSVIILIGGEINSLLIIK</sequence>
<keyword evidence="4 6" id="KW-1133">Transmembrane helix</keyword>
<feature type="transmembrane region" description="Helical" evidence="6">
    <location>
        <begin position="92"/>
        <end position="113"/>
    </location>
</feature>
<keyword evidence="8" id="KW-1185">Reference proteome</keyword>
<feature type="transmembrane region" description="Helical" evidence="6">
    <location>
        <begin position="133"/>
        <end position="159"/>
    </location>
</feature>
<evidence type="ECO:0000256" key="1">
    <source>
        <dbReference type="ARBA" id="ARBA00004651"/>
    </source>
</evidence>
<dbReference type="Proteomes" id="UP000422764">
    <property type="component" value="Chromosome"/>
</dbReference>
<dbReference type="AlphaFoldDB" id="A0A6I6EU34"/>
<feature type="transmembrane region" description="Helical" evidence="6">
    <location>
        <begin position="69"/>
        <end position="86"/>
    </location>
</feature>
<dbReference type="EMBL" id="CP046522">
    <property type="protein sequence ID" value="QGU95863.1"/>
    <property type="molecule type" value="Genomic_DNA"/>
</dbReference>
<evidence type="ECO:0000256" key="2">
    <source>
        <dbReference type="ARBA" id="ARBA00022475"/>
    </source>
</evidence>
<evidence type="ECO:0000313" key="7">
    <source>
        <dbReference type="EMBL" id="QGU95863.1"/>
    </source>
</evidence>
<feature type="transmembrane region" description="Helical" evidence="6">
    <location>
        <begin position="211"/>
        <end position="232"/>
    </location>
</feature>
<feature type="transmembrane region" description="Helical" evidence="6">
    <location>
        <begin position="33"/>
        <end position="57"/>
    </location>
</feature>
<keyword evidence="5 6" id="KW-0472">Membrane</keyword>
<dbReference type="GO" id="GO:0005886">
    <property type="term" value="C:plasma membrane"/>
    <property type="evidence" value="ECO:0007669"/>
    <property type="project" value="UniProtKB-SubCell"/>
</dbReference>
<dbReference type="InterPro" id="IPR017039">
    <property type="entry name" value="Virul_fac_BrkB"/>
</dbReference>
<organism evidence="7 8">
    <name type="scientific">Clostridium bovifaecis</name>
    <dbReference type="NCBI Taxonomy" id="2184719"/>
    <lineage>
        <taxon>Bacteria</taxon>
        <taxon>Bacillati</taxon>
        <taxon>Bacillota</taxon>
        <taxon>Clostridia</taxon>
        <taxon>Eubacteriales</taxon>
        <taxon>Clostridiaceae</taxon>
        <taxon>Clostridium</taxon>
    </lineage>
</organism>
<evidence type="ECO:0000256" key="5">
    <source>
        <dbReference type="ARBA" id="ARBA00023136"/>
    </source>
</evidence>
<dbReference type="PANTHER" id="PTHR30213:SF0">
    <property type="entry name" value="UPF0761 MEMBRANE PROTEIN YIHY"/>
    <property type="match status" value="1"/>
</dbReference>
<feature type="transmembrane region" description="Helical" evidence="6">
    <location>
        <begin position="179"/>
        <end position="199"/>
    </location>
</feature>
<keyword evidence="3 6" id="KW-0812">Transmembrane</keyword>
<gene>
    <name evidence="7" type="ORF">GOM49_12825</name>
</gene>
<evidence type="ECO:0000256" key="6">
    <source>
        <dbReference type="SAM" id="Phobius"/>
    </source>
</evidence>
<dbReference type="PANTHER" id="PTHR30213">
    <property type="entry name" value="INNER MEMBRANE PROTEIN YHJD"/>
    <property type="match status" value="1"/>
</dbReference>
<accession>A0A6I6EU34</accession>
<evidence type="ECO:0000256" key="4">
    <source>
        <dbReference type="ARBA" id="ARBA00022989"/>
    </source>
</evidence>
<proteinExistence type="predicted"/>
<protein>
    <submittedName>
        <fullName evidence="7">YihY family inner membrane protein</fullName>
    </submittedName>
</protein>
<name>A0A6I6EU34_9CLOT</name>
<evidence type="ECO:0000313" key="8">
    <source>
        <dbReference type="Proteomes" id="UP000422764"/>
    </source>
</evidence>
<reference evidence="7 8" key="1">
    <citation type="submission" date="2019-12" db="EMBL/GenBank/DDBJ databases">
        <title>Genome sequenceing of Clostridium bovifaecis.</title>
        <authorList>
            <person name="Yao Y."/>
        </authorList>
    </citation>
    <scope>NUCLEOTIDE SEQUENCE [LARGE SCALE GENOMIC DNA]</scope>
    <source>
        <strain evidence="7 8">BXX</strain>
    </source>
</reference>